<proteinExistence type="predicted"/>
<dbReference type="OrthoDB" id="1704979at2"/>
<accession>A0A178KKR2</accession>
<keyword evidence="2" id="KW-0067">ATP-binding</keyword>
<name>A0A178KKR2_9GAMM</name>
<organism evidence="4 5">
    <name type="scientific">Photobacterium jeanii</name>
    <dbReference type="NCBI Taxonomy" id="858640"/>
    <lineage>
        <taxon>Bacteria</taxon>
        <taxon>Pseudomonadati</taxon>
        <taxon>Pseudomonadota</taxon>
        <taxon>Gammaproteobacteria</taxon>
        <taxon>Vibrionales</taxon>
        <taxon>Vibrionaceae</taxon>
        <taxon>Photobacterium</taxon>
    </lineage>
</organism>
<dbReference type="AlphaFoldDB" id="A0A178KKR2"/>
<dbReference type="InterPro" id="IPR013815">
    <property type="entry name" value="ATP_grasp_subdomain_1"/>
</dbReference>
<feature type="domain" description="ATP-grasp" evidence="3">
    <location>
        <begin position="114"/>
        <end position="301"/>
    </location>
</feature>
<sequence>MMTTNTQSAHSDNSVKSSKLPKLGMLYLDHVLRFFDRSNFQGWPDKIEQVVYHWGNDKQRFINEVKRKKIDVLIGNIPATAYETFRDIARALPHVKFIPSLDSQFSNKSKENVTHFCEKYQLPIPKTHIFYQADQALEYLRTATYPKIVKRSYGPSNYGGYFVHKVDSAEEAISLFSERRYFPAYIQDFVPMKADIRVMLVGHQPVCAFWRRPPEGEWLTNTSQGGSMDYQAVPREVLELAVRVSKAAKAEYWACDIAVSTKDEYTILECATAFAAFPYIRDWIGQYLMWHLAPDHFRKPFFADRNWEELGKIDSSLLRTMRHIRFGHASVSTDTGEYAPADEQYSLLNTYREAGEEWPSEAWNFQDKFQSNKHNPYFGEDAAPQEVDDDIERDIEDFLLDTGIEDIASAESLSSDENSSSAREMAGESCRPVTKAQLIAFFASVKGIGKKLPTEIVETLGVEGTLAVLREAPEQLMSFRNLKQKKLTAILEQWQRFDFESVS</sequence>
<evidence type="ECO:0000256" key="2">
    <source>
        <dbReference type="PROSITE-ProRule" id="PRU00409"/>
    </source>
</evidence>
<dbReference type="GO" id="GO:0005737">
    <property type="term" value="C:cytoplasm"/>
    <property type="evidence" value="ECO:0007669"/>
    <property type="project" value="TreeGrafter"/>
</dbReference>
<comment type="caution">
    <text evidence="4">The sequence shown here is derived from an EMBL/GenBank/DDBJ whole genome shotgun (WGS) entry which is preliminary data.</text>
</comment>
<dbReference type="GO" id="GO:0005524">
    <property type="term" value="F:ATP binding"/>
    <property type="evidence" value="ECO:0007669"/>
    <property type="project" value="UniProtKB-UniRule"/>
</dbReference>
<dbReference type="InterPro" id="IPR011761">
    <property type="entry name" value="ATP-grasp"/>
</dbReference>
<gene>
    <name evidence="4" type="ORF">A3K86_02720</name>
</gene>
<dbReference type="SUPFAM" id="SSF56059">
    <property type="entry name" value="Glutathione synthetase ATP-binding domain-like"/>
    <property type="match status" value="1"/>
</dbReference>
<dbReference type="RefSeq" id="WP_068327316.1">
    <property type="nucleotide sequence ID" value="NZ_LVHF01000012.1"/>
</dbReference>
<evidence type="ECO:0000313" key="4">
    <source>
        <dbReference type="EMBL" id="OAN17847.1"/>
    </source>
</evidence>
<dbReference type="GO" id="GO:0009432">
    <property type="term" value="P:SOS response"/>
    <property type="evidence" value="ECO:0007669"/>
    <property type="project" value="TreeGrafter"/>
</dbReference>
<dbReference type="Gene3D" id="3.30.470.20">
    <property type="entry name" value="ATP-grasp fold, B domain"/>
    <property type="match status" value="1"/>
</dbReference>
<dbReference type="GO" id="GO:0018169">
    <property type="term" value="F:ribosomal S6-glutamic acid ligase activity"/>
    <property type="evidence" value="ECO:0007669"/>
    <property type="project" value="TreeGrafter"/>
</dbReference>
<dbReference type="GO" id="GO:0046872">
    <property type="term" value="F:metal ion binding"/>
    <property type="evidence" value="ECO:0007669"/>
    <property type="project" value="InterPro"/>
</dbReference>
<dbReference type="STRING" id="858640.A3K86_02720"/>
<reference evidence="4 5" key="1">
    <citation type="submission" date="2016-03" db="EMBL/GenBank/DDBJ databases">
        <title>Photobacterium proteolyticum sp. nov. a protease producing bacterium isolated from ocean sediments of Laizhou Bay.</title>
        <authorList>
            <person name="Li Y."/>
        </authorList>
    </citation>
    <scope>NUCLEOTIDE SEQUENCE [LARGE SCALE GENOMIC DNA]</scope>
    <source>
        <strain evidence="4 5">R-40508</strain>
    </source>
</reference>
<evidence type="ECO:0000259" key="3">
    <source>
        <dbReference type="PROSITE" id="PS50975"/>
    </source>
</evidence>
<dbReference type="Gene3D" id="3.30.1490.20">
    <property type="entry name" value="ATP-grasp fold, A domain"/>
    <property type="match status" value="1"/>
</dbReference>
<dbReference type="InterPro" id="IPR013651">
    <property type="entry name" value="ATP-grasp_RimK-type"/>
</dbReference>
<evidence type="ECO:0000313" key="5">
    <source>
        <dbReference type="Proteomes" id="UP000078503"/>
    </source>
</evidence>
<keyword evidence="2" id="KW-0547">Nucleotide-binding</keyword>
<dbReference type="PANTHER" id="PTHR21621:SF0">
    <property type="entry name" value="BETA-CITRYLGLUTAMATE SYNTHASE B-RELATED"/>
    <property type="match status" value="1"/>
</dbReference>
<evidence type="ECO:0000256" key="1">
    <source>
        <dbReference type="ARBA" id="ARBA00023211"/>
    </source>
</evidence>
<dbReference type="Proteomes" id="UP000078503">
    <property type="component" value="Unassembled WGS sequence"/>
</dbReference>
<dbReference type="PROSITE" id="PS50975">
    <property type="entry name" value="ATP_GRASP"/>
    <property type="match status" value="1"/>
</dbReference>
<dbReference type="PANTHER" id="PTHR21621">
    <property type="entry name" value="RIBOSOMAL PROTEIN S6 MODIFICATION PROTEIN"/>
    <property type="match status" value="1"/>
</dbReference>
<dbReference type="EMBL" id="LVHF01000012">
    <property type="protein sequence ID" value="OAN17847.1"/>
    <property type="molecule type" value="Genomic_DNA"/>
</dbReference>
<keyword evidence="1" id="KW-0464">Manganese</keyword>
<keyword evidence="5" id="KW-1185">Reference proteome</keyword>
<protein>
    <recommendedName>
        <fullName evidence="3">ATP-grasp domain-containing protein</fullName>
    </recommendedName>
</protein>
<dbReference type="Pfam" id="PF08443">
    <property type="entry name" value="RimK"/>
    <property type="match status" value="1"/>
</dbReference>